<proteinExistence type="inferred from homology"/>
<dbReference type="PANTHER" id="PTHR12542:SF25">
    <property type="entry name" value="EXOCYST SUBUNIT EXO70 FAMILY PROTEIN"/>
    <property type="match status" value="1"/>
</dbReference>
<dbReference type="EMBL" id="CM009753">
    <property type="protein sequence ID" value="PUZ53414.1"/>
    <property type="molecule type" value="Genomic_DNA"/>
</dbReference>
<dbReference type="PANTHER" id="PTHR12542">
    <property type="entry name" value="EXOCYST COMPLEX PROTEIN EXO70"/>
    <property type="match status" value="1"/>
</dbReference>
<evidence type="ECO:0000256" key="1">
    <source>
        <dbReference type="ARBA" id="ARBA00006756"/>
    </source>
</evidence>
<dbReference type="InterPro" id="IPR004140">
    <property type="entry name" value="Exo70"/>
</dbReference>
<comment type="similarity">
    <text evidence="1 3">Belongs to the EXO70 family.</text>
</comment>
<accession>A0A2T7DCX4</accession>
<dbReference type="SUPFAM" id="SSF74788">
    <property type="entry name" value="Cullin repeat-like"/>
    <property type="match status" value="1"/>
</dbReference>
<dbReference type="Proteomes" id="UP000244336">
    <property type="component" value="Chromosome 5"/>
</dbReference>
<dbReference type="Gene3D" id="1.20.1280.170">
    <property type="entry name" value="Exocyst complex component Exo70"/>
    <property type="match status" value="1"/>
</dbReference>
<organism evidence="5 6">
    <name type="scientific">Panicum hallii var. hallii</name>
    <dbReference type="NCBI Taxonomy" id="1504633"/>
    <lineage>
        <taxon>Eukaryota</taxon>
        <taxon>Viridiplantae</taxon>
        <taxon>Streptophyta</taxon>
        <taxon>Embryophyta</taxon>
        <taxon>Tracheophyta</taxon>
        <taxon>Spermatophyta</taxon>
        <taxon>Magnoliopsida</taxon>
        <taxon>Liliopsida</taxon>
        <taxon>Poales</taxon>
        <taxon>Poaceae</taxon>
        <taxon>PACMAD clade</taxon>
        <taxon>Panicoideae</taxon>
        <taxon>Panicodae</taxon>
        <taxon>Paniceae</taxon>
        <taxon>Panicinae</taxon>
        <taxon>Panicum</taxon>
        <taxon>Panicum sect. Panicum</taxon>
    </lineage>
</organism>
<protein>
    <recommendedName>
        <fullName evidence="3">Exocyst subunit Exo70 family protein</fullName>
    </recommendedName>
</protein>
<dbReference type="AlphaFoldDB" id="A0A2T7DCX4"/>
<sequence length="607" mass="64867">MGAAVAKALEVIADAPRTLSEARLAVAAHAVLRSPGADADIWDAEATCVNRSLLSAVDEILQLKESHAFPTASPARRRMDGALGVAMSRLIDEFLLLRVWDASQLEGKDGLRVAVEKLSVSLAPGGSGVWPAFPTGGTTSTGELSVTTTDELRSSGRSLSSWPDNALTTSVDGTFSDDLHLICPASLPVLHEIATRVIRAGYTKELLQTFTKAPCHVLDRFLSILQLDRPFLVANRINFEDAEWWTAEDMVKRWILATKLVGKALAVMQRQLMAQKCGAFDRFKDDYFMAIAKQSILVLLKFADGFTSTRSPEKLIYVLELYGALGSSAPGLLPLFTGKHGELITRQVPVVLAKLERALRAAIGGLIAKIRTDSSRAEGVGVHPLARYAMTSVELLAPHRVALDLILANAGEDERGPDPAGGAEGATSFRSLVSELIFGMERNLEGKSALACAGGSPSHHLFLANNTGFVLTRAADAGVASLLGDEWAARRRGRLEQHAASYLEASWGPVVARLEAAVGGGGKPARALAKFNAAFEEAHGSQACREVPDPALRAAMRKAVSEMVVPAYSAFLQKHPKLGKSARYTADDVAESLSELFEGDAADGRKS</sequence>
<dbReference type="GO" id="GO:0006887">
    <property type="term" value="P:exocytosis"/>
    <property type="evidence" value="ECO:0007669"/>
    <property type="project" value="UniProtKB-KW"/>
</dbReference>
<dbReference type="GO" id="GO:0015031">
    <property type="term" value="P:protein transport"/>
    <property type="evidence" value="ECO:0007669"/>
    <property type="project" value="UniProtKB-KW"/>
</dbReference>
<dbReference type="OrthoDB" id="678229at2759"/>
<evidence type="ECO:0000256" key="2">
    <source>
        <dbReference type="ARBA" id="ARBA00022448"/>
    </source>
</evidence>
<dbReference type="InterPro" id="IPR046364">
    <property type="entry name" value="Exo70_C"/>
</dbReference>
<keyword evidence="6" id="KW-1185">Reference proteome</keyword>
<gene>
    <name evidence="5" type="ORF">GQ55_5G051100</name>
</gene>
<dbReference type="EMBL" id="CM009753">
    <property type="protein sequence ID" value="PUZ53415.1"/>
    <property type="molecule type" value="Genomic_DNA"/>
</dbReference>
<dbReference type="InterPro" id="IPR016159">
    <property type="entry name" value="Cullin_repeat-like_dom_sf"/>
</dbReference>
<dbReference type="Gramene" id="PUZ53414">
    <property type="protein sequence ID" value="PUZ53414"/>
    <property type="gene ID" value="GQ55_5G051100"/>
</dbReference>
<dbReference type="Gramene" id="PUZ53415">
    <property type="protein sequence ID" value="PUZ53415"/>
    <property type="gene ID" value="GQ55_5G051100"/>
</dbReference>
<dbReference type="GO" id="GO:0000145">
    <property type="term" value="C:exocyst"/>
    <property type="evidence" value="ECO:0007669"/>
    <property type="project" value="InterPro"/>
</dbReference>
<name>A0A2T7DCX4_9POAL</name>
<dbReference type="Pfam" id="PF03081">
    <property type="entry name" value="Exo70_C"/>
    <property type="match status" value="1"/>
</dbReference>
<evidence type="ECO:0000256" key="3">
    <source>
        <dbReference type="RuleBase" id="RU365026"/>
    </source>
</evidence>
<dbReference type="GO" id="GO:0005546">
    <property type="term" value="F:phosphatidylinositol-4,5-bisphosphate binding"/>
    <property type="evidence" value="ECO:0007669"/>
    <property type="project" value="InterPro"/>
</dbReference>
<evidence type="ECO:0000313" key="6">
    <source>
        <dbReference type="Proteomes" id="UP000244336"/>
    </source>
</evidence>
<feature type="domain" description="Exocyst complex subunit Exo70 C-terminal" evidence="4">
    <location>
        <begin position="252"/>
        <end position="595"/>
    </location>
</feature>
<dbReference type="STRING" id="1504633.A0A2T7DCX4"/>
<comment type="function">
    <text evidence="3">Component of the exocyst complex.</text>
</comment>
<keyword evidence="3" id="KW-0653">Protein transport</keyword>
<keyword evidence="2 3" id="KW-0813">Transport</keyword>
<reference evidence="5 6" key="1">
    <citation type="submission" date="2018-04" db="EMBL/GenBank/DDBJ databases">
        <title>WGS assembly of Panicum hallii var. hallii HAL2.</title>
        <authorList>
            <person name="Lovell J."/>
            <person name="Jenkins J."/>
            <person name="Lowry D."/>
            <person name="Mamidi S."/>
            <person name="Sreedasyam A."/>
            <person name="Weng X."/>
            <person name="Barry K."/>
            <person name="Bonette J."/>
            <person name="Campitelli B."/>
            <person name="Daum C."/>
            <person name="Gordon S."/>
            <person name="Gould B."/>
            <person name="Lipzen A."/>
            <person name="MacQueen A."/>
            <person name="Palacio-Mejia J."/>
            <person name="Plott C."/>
            <person name="Shakirov E."/>
            <person name="Shu S."/>
            <person name="Yoshinaga Y."/>
            <person name="Zane M."/>
            <person name="Rokhsar D."/>
            <person name="Grimwood J."/>
            <person name="Schmutz J."/>
            <person name="Juenger T."/>
        </authorList>
    </citation>
    <scope>NUCLEOTIDE SEQUENCE [LARGE SCALE GENOMIC DNA]</scope>
    <source>
        <strain evidence="6">cv. HAL2</strain>
        <strain evidence="5">HAL2</strain>
    </source>
</reference>
<evidence type="ECO:0000259" key="4">
    <source>
        <dbReference type="Pfam" id="PF03081"/>
    </source>
</evidence>
<evidence type="ECO:0000313" key="5">
    <source>
        <dbReference type="EMBL" id="PUZ53414.1"/>
    </source>
</evidence>
<keyword evidence="3" id="KW-0268">Exocytosis</keyword>